<proteinExistence type="predicted"/>
<evidence type="ECO:0000313" key="2">
    <source>
        <dbReference type="Proteomes" id="UP001163798"/>
    </source>
</evidence>
<protein>
    <submittedName>
        <fullName evidence="1">Uncharacterized protein</fullName>
    </submittedName>
</protein>
<organism evidence="1 2">
    <name type="scientific">Lentinula aff. detonsa</name>
    <dbReference type="NCBI Taxonomy" id="2804958"/>
    <lineage>
        <taxon>Eukaryota</taxon>
        <taxon>Fungi</taxon>
        <taxon>Dikarya</taxon>
        <taxon>Basidiomycota</taxon>
        <taxon>Agaricomycotina</taxon>
        <taxon>Agaricomycetes</taxon>
        <taxon>Agaricomycetidae</taxon>
        <taxon>Agaricales</taxon>
        <taxon>Marasmiineae</taxon>
        <taxon>Omphalotaceae</taxon>
        <taxon>Lentinula</taxon>
    </lineage>
</organism>
<accession>A0AA38NMY5</accession>
<reference evidence="1" key="1">
    <citation type="submission" date="2022-08" db="EMBL/GenBank/DDBJ databases">
        <authorList>
            <consortium name="DOE Joint Genome Institute"/>
            <person name="Min B."/>
            <person name="Riley R."/>
            <person name="Sierra-Patev S."/>
            <person name="Naranjo-Ortiz M."/>
            <person name="Looney B."/>
            <person name="Konkel Z."/>
            <person name="Slot J.C."/>
            <person name="Sakamoto Y."/>
            <person name="Steenwyk J.L."/>
            <person name="Rokas A."/>
            <person name="Carro J."/>
            <person name="Camarero S."/>
            <person name="Ferreira P."/>
            <person name="Molpeceres G."/>
            <person name="Ruiz-Duenas F.J."/>
            <person name="Serrano A."/>
            <person name="Henrissat B."/>
            <person name="Drula E."/>
            <person name="Hughes K.W."/>
            <person name="Mata J.L."/>
            <person name="Ishikawa N.K."/>
            <person name="Vargas-Isla R."/>
            <person name="Ushijima S."/>
            <person name="Smith C.A."/>
            <person name="Ahrendt S."/>
            <person name="Andreopoulos W."/>
            <person name="He G."/>
            <person name="Labutti K."/>
            <person name="Lipzen A."/>
            <person name="Ng V."/>
            <person name="Sandor L."/>
            <person name="Barry K."/>
            <person name="Martinez A.T."/>
            <person name="Xiao Y."/>
            <person name="Gibbons J.G."/>
            <person name="Terashima K."/>
            <person name="Hibbett D.S."/>
            <person name="Grigoriev I.V."/>
        </authorList>
    </citation>
    <scope>NUCLEOTIDE SEQUENCE</scope>
    <source>
        <strain evidence="1">TFB10291</strain>
    </source>
</reference>
<dbReference type="EMBL" id="MU794095">
    <property type="protein sequence ID" value="KAJ3779885.1"/>
    <property type="molecule type" value="Genomic_DNA"/>
</dbReference>
<comment type="caution">
    <text evidence="1">The sequence shown here is derived from an EMBL/GenBank/DDBJ whole genome shotgun (WGS) entry which is preliminary data.</text>
</comment>
<evidence type="ECO:0000313" key="1">
    <source>
        <dbReference type="EMBL" id="KAJ3779885.1"/>
    </source>
</evidence>
<sequence>MKIEPAKQSGQGKTMKMRWAGTIAATLKLRVKVYITIFISHYCERSKASTYKQPTVSIQAPHYLPLLKAAHYSIILNSSSRSIMLAFQILVDEVLGKPECILLCPSKEEGSDPSFEGSLSQPNFQLLKHLFYNKNNLPSRDLAQSVLNLTHYEEMMKMFNDSFGSGNICWWVIHSAKSGIYTLSVEAFYTMKLEHKIEFRFAYGFPSLSGAFNALLNSSSAPSNMVYDPNSNRAVSMEVLKTVMSNLPQILVHVKSSTGMVLYIAAHDLLIILKKSPEEVEIIESELMSSASLQEFSAQVGNIVPDDIYLGCIWKLYLEAGADVA</sequence>
<name>A0AA38NMY5_9AGAR</name>
<gene>
    <name evidence="1" type="ORF">GGU10DRAFT_337642</name>
</gene>
<keyword evidence="2" id="KW-1185">Reference proteome</keyword>
<dbReference type="Proteomes" id="UP001163798">
    <property type="component" value="Unassembled WGS sequence"/>
</dbReference>
<dbReference type="AlphaFoldDB" id="A0AA38NMY5"/>